<dbReference type="PANTHER" id="PTHR43421">
    <property type="entry name" value="METALLOPROTEASE PMBA"/>
    <property type="match status" value="1"/>
</dbReference>
<name>A0A327JP25_9HYPH</name>
<evidence type="ECO:0000259" key="5">
    <source>
        <dbReference type="Pfam" id="PF19290"/>
    </source>
</evidence>
<dbReference type="Gene3D" id="3.30.2290.10">
    <property type="entry name" value="PmbA/TldD superfamily"/>
    <property type="match status" value="1"/>
</dbReference>
<dbReference type="InterPro" id="IPR047657">
    <property type="entry name" value="PmbA"/>
</dbReference>
<dbReference type="GO" id="GO:0008237">
    <property type="term" value="F:metallopeptidase activity"/>
    <property type="evidence" value="ECO:0007669"/>
    <property type="project" value="InterPro"/>
</dbReference>
<sequence>MSVDLDLKPLEARAAELVAAAKRAGADAADAVVVKGVQLGIDVRGGKVEESERSESDDFSLRVFVGNRSASVSANVLDRLDTLAERAVAMAKVAPEDRFAGLADRERLAREFPDLDLVDPVQPDAKALTDVALVAEEAGLAVEGVAKSGGAHAGTSLSGLVLATSDGFAGSYLVSRHTISMTAIAGSGTGMERDYEMSVATHRDDLDGPEEIGRGAGERAVARLGADKIETRNAATVIYEPRAAASLIRHFVAAISGGAIARKTSFLADRLGKPVFAPGIRIADDPLRRRGLGSRPFDAEGVSVAPLDLVEGGVLQAWLLDSATGRELGLETNGRASRGGGGTSPSATNVTLGAGEKSPAELMREIGSGLYITDLIGHGVNAVTGDYSRGASGFWFENGEIVSPVSEITVAANLKDMFARLIPANDPEYRFGIEVPTVAVEGVTIAGR</sequence>
<reference evidence="6 7" key="1">
    <citation type="submission" date="2017-07" db="EMBL/GenBank/DDBJ databases">
        <title>Draft Genome Sequences of Select Purple Nonsulfur Bacteria.</title>
        <authorList>
            <person name="Lasarre B."/>
            <person name="Mckinlay J.B."/>
        </authorList>
    </citation>
    <scope>NUCLEOTIDE SEQUENCE [LARGE SCALE GENOMIC DNA]</scope>
    <source>
        <strain evidence="6 7">DSM 11290</strain>
    </source>
</reference>
<dbReference type="Proteomes" id="UP000249299">
    <property type="component" value="Unassembled WGS sequence"/>
</dbReference>
<protein>
    <submittedName>
        <fullName evidence="6">Modulator protein</fullName>
    </submittedName>
</protein>
<dbReference type="InterPro" id="IPR002510">
    <property type="entry name" value="Metalloprtase-TldD/E_N"/>
</dbReference>
<keyword evidence="7" id="KW-1185">Reference proteome</keyword>
<dbReference type="SUPFAM" id="SSF111283">
    <property type="entry name" value="Putative modulator of DNA gyrase, PmbA/TldD"/>
    <property type="match status" value="1"/>
</dbReference>
<feature type="domain" description="Metalloprotease TldD/E N-terminal" evidence="3">
    <location>
        <begin position="29"/>
        <end position="91"/>
    </location>
</feature>
<evidence type="ECO:0000313" key="7">
    <source>
        <dbReference type="Proteomes" id="UP000249299"/>
    </source>
</evidence>
<evidence type="ECO:0000256" key="2">
    <source>
        <dbReference type="SAM" id="MobiDB-lite"/>
    </source>
</evidence>
<dbReference type="InterPro" id="IPR036059">
    <property type="entry name" value="TldD/PmbA_sf"/>
</dbReference>
<dbReference type="Pfam" id="PF01523">
    <property type="entry name" value="PmbA_TldD_1st"/>
    <property type="match status" value="1"/>
</dbReference>
<dbReference type="EMBL" id="NPEV01000012">
    <property type="protein sequence ID" value="RAI28047.1"/>
    <property type="molecule type" value="Genomic_DNA"/>
</dbReference>
<dbReference type="PANTHER" id="PTHR43421:SF1">
    <property type="entry name" value="METALLOPROTEASE PMBA"/>
    <property type="match status" value="1"/>
</dbReference>
<dbReference type="RefSeq" id="WP_111433836.1">
    <property type="nucleotide sequence ID" value="NZ_JACIGG010000013.1"/>
</dbReference>
<dbReference type="InterPro" id="IPR045570">
    <property type="entry name" value="Metalloprtase-TldD/E_cen_dom"/>
</dbReference>
<feature type="region of interest" description="Disordered" evidence="2">
    <location>
        <begin position="330"/>
        <end position="354"/>
    </location>
</feature>
<dbReference type="Pfam" id="PF19289">
    <property type="entry name" value="PmbA_TldD_3rd"/>
    <property type="match status" value="1"/>
</dbReference>
<comment type="similarity">
    <text evidence="1">Belongs to the peptidase U62 family.</text>
</comment>
<feature type="domain" description="Metalloprotease TldD/E C-terminal" evidence="4">
    <location>
        <begin position="235"/>
        <end position="447"/>
    </location>
</feature>
<dbReference type="GO" id="GO:0005829">
    <property type="term" value="C:cytosol"/>
    <property type="evidence" value="ECO:0007669"/>
    <property type="project" value="TreeGrafter"/>
</dbReference>
<organism evidence="6 7">
    <name type="scientific">Rhodobium orientis</name>
    <dbReference type="NCBI Taxonomy" id="34017"/>
    <lineage>
        <taxon>Bacteria</taxon>
        <taxon>Pseudomonadati</taxon>
        <taxon>Pseudomonadota</taxon>
        <taxon>Alphaproteobacteria</taxon>
        <taxon>Hyphomicrobiales</taxon>
        <taxon>Rhodobiaceae</taxon>
        <taxon>Rhodobium</taxon>
    </lineage>
</organism>
<evidence type="ECO:0000259" key="4">
    <source>
        <dbReference type="Pfam" id="PF19289"/>
    </source>
</evidence>
<dbReference type="OrthoDB" id="9803618at2"/>
<dbReference type="InterPro" id="IPR045569">
    <property type="entry name" value="Metalloprtase-TldD/E_C"/>
</dbReference>
<accession>A0A327JP25</accession>
<dbReference type="InterPro" id="IPR035068">
    <property type="entry name" value="TldD/PmbA_N"/>
</dbReference>
<evidence type="ECO:0000259" key="3">
    <source>
        <dbReference type="Pfam" id="PF01523"/>
    </source>
</evidence>
<dbReference type="AlphaFoldDB" id="A0A327JP25"/>
<proteinExistence type="inferred from homology"/>
<feature type="domain" description="Metalloprotease TldD/E central" evidence="5">
    <location>
        <begin position="122"/>
        <end position="224"/>
    </location>
</feature>
<comment type="caution">
    <text evidence="6">The sequence shown here is derived from an EMBL/GenBank/DDBJ whole genome shotgun (WGS) entry which is preliminary data.</text>
</comment>
<dbReference type="Pfam" id="PF19290">
    <property type="entry name" value="PmbA_TldD_2nd"/>
    <property type="match status" value="1"/>
</dbReference>
<gene>
    <name evidence="6" type="ORF">CH339_08070</name>
</gene>
<evidence type="ECO:0000313" key="6">
    <source>
        <dbReference type="EMBL" id="RAI28047.1"/>
    </source>
</evidence>
<dbReference type="GO" id="GO:0006508">
    <property type="term" value="P:proteolysis"/>
    <property type="evidence" value="ECO:0007669"/>
    <property type="project" value="InterPro"/>
</dbReference>
<evidence type="ECO:0000256" key="1">
    <source>
        <dbReference type="ARBA" id="ARBA00005836"/>
    </source>
</evidence>